<dbReference type="EMBL" id="VYQF01000001">
    <property type="protein sequence ID" value="KAA9040815.1"/>
    <property type="molecule type" value="Genomic_DNA"/>
</dbReference>
<name>A0A5J5IIE4_9BACT</name>
<evidence type="ECO:0000259" key="1">
    <source>
        <dbReference type="PROSITE" id="PS50213"/>
    </source>
</evidence>
<dbReference type="RefSeq" id="WP_150412903.1">
    <property type="nucleotide sequence ID" value="NZ_VYQF01000001.1"/>
</dbReference>
<protein>
    <submittedName>
        <fullName evidence="2">Fasciclin domain-containing protein</fullName>
    </submittedName>
</protein>
<dbReference type="PANTHER" id="PTHR10900:SF77">
    <property type="entry name" value="FI19380P1"/>
    <property type="match status" value="1"/>
</dbReference>
<keyword evidence="3" id="KW-1185">Reference proteome</keyword>
<dbReference type="FunFam" id="2.30.180.10:FF:000032">
    <property type="entry name" value="Fasciclin domain-containing protein, putative"/>
    <property type="match status" value="1"/>
</dbReference>
<sequence length="317" mass="32522">MKSLSSNTVIKAILFIFVIGLSATSCKKEHNKGPKSIYGTISNDPNYSFLTAAVNKAGLVSALNDGDKSSLTLFAPSNDAFIAAGFKTPTDLAGIPDTTLKAILLYHVLGSKVEAAQIPQASNTAVATLNGQPAYATRTIDGKVYINGVSVIKANIECTNGVIHDINRVLIPAMGTIVQTAISNPNFSLLVAAVLRASQGTTNVATVLSGAGPFTVFAPTNLAFINAGFADAAAINAADPNTLTSILTYHVIAGRIFSSDLTNGATPATVNGGKVTITLTSGAKVKGNGNATPSNIIATDIVTTNGVIHVIDQVLLP</sequence>
<dbReference type="InterPro" id="IPR036378">
    <property type="entry name" value="FAS1_dom_sf"/>
</dbReference>
<dbReference type="Gene3D" id="2.30.180.10">
    <property type="entry name" value="FAS1 domain"/>
    <property type="match status" value="2"/>
</dbReference>
<dbReference type="InterPro" id="IPR050904">
    <property type="entry name" value="Adhesion/Biosynth-related"/>
</dbReference>
<dbReference type="SUPFAM" id="SSF82153">
    <property type="entry name" value="FAS1 domain"/>
    <property type="match status" value="2"/>
</dbReference>
<evidence type="ECO:0000313" key="2">
    <source>
        <dbReference type="EMBL" id="KAA9040815.1"/>
    </source>
</evidence>
<feature type="domain" description="FAS1" evidence="1">
    <location>
        <begin position="174"/>
        <end position="315"/>
    </location>
</feature>
<reference evidence="2 3" key="1">
    <citation type="submission" date="2019-09" db="EMBL/GenBank/DDBJ databases">
        <title>Draft genome sequence of Ginsengibacter sp. BR5-29.</title>
        <authorList>
            <person name="Im W.-T."/>
        </authorList>
    </citation>
    <scope>NUCLEOTIDE SEQUENCE [LARGE SCALE GENOMIC DNA]</scope>
    <source>
        <strain evidence="2 3">BR5-29</strain>
    </source>
</reference>
<dbReference type="PROSITE" id="PS51257">
    <property type="entry name" value="PROKAR_LIPOPROTEIN"/>
    <property type="match status" value="1"/>
</dbReference>
<proteinExistence type="predicted"/>
<dbReference type="PANTHER" id="PTHR10900">
    <property type="entry name" value="PERIOSTIN-RELATED"/>
    <property type="match status" value="1"/>
</dbReference>
<dbReference type="InterPro" id="IPR000782">
    <property type="entry name" value="FAS1_domain"/>
</dbReference>
<gene>
    <name evidence="2" type="ORF">FW778_01875</name>
</gene>
<dbReference type="Pfam" id="PF02469">
    <property type="entry name" value="Fasciclin"/>
    <property type="match status" value="2"/>
</dbReference>
<feature type="domain" description="FAS1" evidence="1">
    <location>
        <begin position="34"/>
        <end position="170"/>
    </location>
</feature>
<evidence type="ECO:0000313" key="3">
    <source>
        <dbReference type="Proteomes" id="UP000326903"/>
    </source>
</evidence>
<dbReference type="AlphaFoldDB" id="A0A5J5IIE4"/>
<dbReference type="SMART" id="SM00554">
    <property type="entry name" value="FAS1"/>
    <property type="match status" value="2"/>
</dbReference>
<dbReference type="Proteomes" id="UP000326903">
    <property type="component" value="Unassembled WGS sequence"/>
</dbReference>
<organism evidence="2 3">
    <name type="scientific">Ginsengibacter hankyongi</name>
    <dbReference type="NCBI Taxonomy" id="2607284"/>
    <lineage>
        <taxon>Bacteria</taxon>
        <taxon>Pseudomonadati</taxon>
        <taxon>Bacteroidota</taxon>
        <taxon>Chitinophagia</taxon>
        <taxon>Chitinophagales</taxon>
        <taxon>Chitinophagaceae</taxon>
        <taxon>Ginsengibacter</taxon>
    </lineage>
</organism>
<comment type="caution">
    <text evidence="2">The sequence shown here is derived from an EMBL/GenBank/DDBJ whole genome shotgun (WGS) entry which is preliminary data.</text>
</comment>
<accession>A0A5J5IIE4</accession>
<dbReference type="PROSITE" id="PS50213">
    <property type="entry name" value="FAS1"/>
    <property type="match status" value="2"/>
</dbReference>
<dbReference type="GO" id="GO:0005615">
    <property type="term" value="C:extracellular space"/>
    <property type="evidence" value="ECO:0007669"/>
    <property type="project" value="TreeGrafter"/>
</dbReference>